<dbReference type="Pfam" id="PF12323">
    <property type="entry name" value="HTH_OrfB_IS605"/>
    <property type="match status" value="1"/>
</dbReference>
<dbReference type="InterPro" id="IPR001959">
    <property type="entry name" value="Transposase"/>
</dbReference>
<evidence type="ECO:0000259" key="8">
    <source>
        <dbReference type="Pfam" id="PF01385"/>
    </source>
</evidence>
<gene>
    <name evidence="11" type="ORF">KPL27_04120</name>
</gene>
<comment type="caution">
    <text evidence="11">The sequence shown here is derived from an EMBL/GenBank/DDBJ whole genome shotgun (WGS) entry which is preliminary data.</text>
</comment>
<dbReference type="InterPro" id="IPR010095">
    <property type="entry name" value="Cas12f1-like_TNB"/>
</dbReference>
<feature type="domain" description="Transposase putative helix-turn-helix" evidence="10">
    <location>
        <begin position="1"/>
        <end position="48"/>
    </location>
</feature>
<dbReference type="EMBL" id="JAHLDG010000005">
    <property type="protein sequence ID" value="MBU3219287.1"/>
    <property type="molecule type" value="Genomic_DNA"/>
</dbReference>
<comment type="similarity">
    <text evidence="1">In the C-terminal section; belongs to the transposase 35 family.</text>
</comment>
<reference evidence="11 12" key="1">
    <citation type="submission" date="2021-06" db="EMBL/GenBank/DDBJ databases">
        <title>Clostridia strains as spoilage organisms.</title>
        <authorList>
            <person name="Wambui J."/>
            <person name="Stephan R."/>
            <person name="Stevens M.J.A."/>
        </authorList>
    </citation>
    <scope>NUCLEOTIDE SEQUENCE [LARGE SCALE GENOMIC DNA]</scope>
    <source>
        <strain evidence="11 12">CM013</strain>
    </source>
</reference>
<feature type="coiled-coil region" evidence="7">
    <location>
        <begin position="214"/>
        <end position="252"/>
    </location>
</feature>
<proteinExistence type="inferred from homology"/>
<keyword evidence="2" id="KW-0815">Transposition</keyword>
<sequence>MRKLLKAYKTEINPTEIQKQKINQEIGVCRYLYNSYLAKNKELYQQYKDGLIDKKQSFMNANDFDKYINHEVKTLDEYIWINSCGSKARKKAIENAETAYKKFFKGESKFPRFKKKKNQDVKIYFPKNNKGDWKIERHKLMIPSLKNVRLKEFGYLPVGANVVSGTVSKKANRYYVSVLVKVEEKYQVNSNEGLGIDLGLKDFSIMSNGITKKNINKTKRVKKIEKKLKREQRKLSRKYESLKLRNKNIKKEGGNATRQNIQKQIVKVQKLHQALGNVRENYLNQSVNEVVKQNPSFVTIEDLNVRGMMKNKHLSKAISKQGFNMFRVKLTNKCNEYGIELRIVDRFYPSSKLCHECGSIKKDLKLSDREYICECGYKEDRDLNASLNLRDAKIYKIAN</sequence>
<evidence type="ECO:0000256" key="7">
    <source>
        <dbReference type="SAM" id="Coils"/>
    </source>
</evidence>
<dbReference type="Pfam" id="PF01385">
    <property type="entry name" value="OrfB_IS605"/>
    <property type="match status" value="1"/>
</dbReference>
<evidence type="ECO:0000313" key="12">
    <source>
        <dbReference type="Proteomes" id="UP000740830"/>
    </source>
</evidence>
<evidence type="ECO:0000313" key="11">
    <source>
        <dbReference type="EMBL" id="MBU3219287.1"/>
    </source>
</evidence>
<dbReference type="Proteomes" id="UP000740830">
    <property type="component" value="Unassembled WGS sequence"/>
</dbReference>
<evidence type="ECO:0000256" key="5">
    <source>
        <dbReference type="ARBA" id="ARBA00023125"/>
    </source>
</evidence>
<protein>
    <submittedName>
        <fullName evidence="11">Transposase</fullName>
    </submittedName>
</protein>
<feature type="domain" description="Cas12f1-like TNB" evidence="9">
    <location>
        <begin position="323"/>
        <end position="389"/>
    </location>
</feature>
<evidence type="ECO:0000259" key="9">
    <source>
        <dbReference type="Pfam" id="PF07282"/>
    </source>
</evidence>
<dbReference type="InterPro" id="IPR021027">
    <property type="entry name" value="Transposase_put_HTH"/>
</dbReference>
<name>A0ABS6C1D9_9CLOT</name>
<evidence type="ECO:0000259" key="10">
    <source>
        <dbReference type="Pfam" id="PF12323"/>
    </source>
</evidence>
<dbReference type="NCBIfam" id="NF040570">
    <property type="entry name" value="guided_TnpB"/>
    <property type="match status" value="1"/>
</dbReference>
<evidence type="ECO:0000256" key="4">
    <source>
        <dbReference type="ARBA" id="ARBA00022833"/>
    </source>
</evidence>
<keyword evidence="4" id="KW-0862">Zinc</keyword>
<dbReference type="Pfam" id="PF07282">
    <property type="entry name" value="Cas12f1-like_TNB"/>
    <property type="match status" value="1"/>
</dbReference>
<keyword evidence="12" id="KW-1185">Reference proteome</keyword>
<evidence type="ECO:0000256" key="2">
    <source>
        <dbReference type="ARBA" id="ARBA00022578"/>
    </source>
</evidence>
<keyword evidence="5" id="KW-0238">DNA-binding</keyword>
<evidence type="ECO:0000256" key="6">
    <source>
        <dbReference type="ARBA" id="ARBA00023172"/>
    </source>
</evidence>
<keyword evidence="7" id="KW-0175">Coiled coil</keyword>
<keyword evidence="6" id="KW-0233">DNA recombination</keyword>
<keyword evidence="3" id="KW-0479">Metal-binding</keyword>
<evidence type="ECO:0000256" key="1">
    <source>
        <dbReference type="ARBA" id="ARBA00008761"/>
    </source>
</evidence>
<evidence type="ECO:0000256" key="3">
    <source>
        <dbReference type="ARBA" id="ARBA00022723"/>
    </source>
</evidence>
<dbReference type="NCBIfam" id="TIGR01766">
    <property type="entry name" value="IS200/IS605 family accessory protein TnpB-like domain"/>
    <property type="match status" value="1"/>
</dbReference>
<organism evidence="11 12">
    <name type="scientific">Clostridium algidicarnis</name>
    <dbReference type="NCBI Taxonomy" id="37659"/>
    <lineage>
        <taxon>Bacteria</taxon>
        <taxon>Bacillati</taxon>
        <taxon>Bacillota</taxon>
        <taxon>Clostridia</taxon>
        <taxon>Eubacteriales</taxon>
        <taxon>Clostridiaceae</taxon>
        <taxon>Clostridium</taxon>
    </lineage>
</organism>
<feature type="domain" description="Probable transposase IS891/IS1136/IS1341" evidence="8">
    <location>
        <begin position="178"/>
        <end position="311"/>
    </location>
</feature>
<accession>A0ABS6C1D9</accession>